<reference evidence="3" key="2">
    <citation type="submission" date="2020-09" db="EMBL/GenBank/DDBJ databases">
        <authorList>
            <person name="Sun Q."/>
            <person name="Zhou Y."/>
        </authorList>
    </citation>
    <scope>NUCLEOTIDE SEQUENCE</scope>
    <source>
        <strain evidence="3">CGMCC 1.15966</strain>
    </source>
</reference>
<gene>
    <name evidence="3" type="ORF">GCM10011516_13160</name>
</gene>
<dbReference type="Pfam" id="PF03422">
    <property type="entry name" value="CBM_6"/>
    <property type="match status" value="1"/>
</dbReference>
<organism evidence="3 4">
    <name type="scientific">Sphingobacterium cellulitidis</name>
    <dbReference type="NCBI Taxonomy" id="1768011"/>
    <lineage>
        <taxon>Bacteria</taxon>
        <taxon>Pseudomonadati</taxon>
        <taxon>Bacteroidota</taxon>
        <taxon>Sphingobacteriia</taxon>
        <taxon>Sphingobacteriales</taxon>
        <taxon>Sphingobacteriaceae</taxon>
        <taxon>Sphingobacterium</taxon>
    </lineage>
</organism>
<dbReference type="PROSITE" id="PS51175">
    <property type="entry name" value="CBM6"/>
    <property type="match status" value="1"/>
</dbReference>
<dbReference type="InterPro" id="IPR006584">
    <property type="entry name" value="Cellulose-bd_IV"/>
</dbReference>
<sequence>MDLNFRKMKKLIIYGLGLVLLLSFNSCEEYIRTEVVKELYVNKSIINGFVGEEVQLIASPTDGSYQFKWSSEDEKIATVSQDGKVKLTGEGFTNIVVEAGDIRQKVEIYSVIRISLKDIVLSDTDLEMTPGEKKIITVQRVPDNANDIPAAVWSTENSAVAVVNELGEITGVGEGQTAILYTVGPIVKKVNVMVTFTSPFNGPHVLQTGKQTEIMAADFDYGGLGYAFNDDEGNNIGNDDYRRSKGDSKSKPVEIEGNGNNIGYISAGDWYQYTVDVKDAGKYLFDASLSANGDGLFHLEVDGVRVPGDIQAPNNGSWNSWRYIPTTPVEINLTEGKHKIKFVVDRSGFNLRAIRFSK</sequence>
<dbReference type="Gene3D" id="2.60.120.260">
    <property type="entry name" value="Galactose-binding domain-like"/>
    <property type="match status" value="1"/>
</dbReference>
<comment type="caution">
    <text evidence="3">The sequence shown here is derived from an EMBL/GenBank/DDBJ whole genome shotgun (WGS) entry which is preliminary data.</text>
</comment>
<dbReference type="InterPro" id="IPR008979">
    <property type="entry name" value="Galactose-bd-like_sf"/>
</dbReference>
<evidence type="ECO:0000259" key="2">
    <source>
        <dbReference type="PROSITE" id="PS51175"/>
    </source>
</evidence>
<dbReference type="InterPro" id="IPR008964">
    <property type="entry name" value="Invasin/intimin_cell_adhesion"/>
</dbReference>
<proteinExistence type="predicted"/>
<dbReference type="GO" id="GO:0030246">
    <property type="term" value="F:carbohydrate binding"/>
    <property type="evidence" value="ECO:0007669"/>
    <property type="project" value="InterPro"/>
</dbReference>
<dbReference type="SUPFAM" id="SSF49785">
    <property type="entry name" value="Galactose-binding domain-like"/>
    <property type="match status" value="1"/>
</dbReference>
<dbReference type="AlphaFoldDB" id="A0A8H9G1M3"/>
<dbReference type="SMART" id="SM00635">
    <property type="entry name" value="BID_2"/>
    <property type="match status" value="2"/>
</dbReference>
<protein>
    <recommendedName>
        <fullName evidence="2">CBM6 domain-containing protein</fullName>
    </recommendedName>
</protein>
<dbReference type="InterPro" id="IPR005084">
    <property type="entry name" value="CBM6"/>
</dbReference>
<name>A0A8H9G1M3_9SPHI</name>
<evidence type="ECO:0000313" key="3">
    <source>
        <dbReference type="EMBL" id="GGE16807.1"/>
    </source>
</evidence>
<dbReference type="EMBL" id="BMKM01000002">
    <property type="protein sequence ID" value="GGE16807.1"/>
    <property type="molecule type" value="Genomic_DNA"/>
</dbReference>
<keyword evidence="1" id="KW-0732">Signal</keyword>
<dbReference type="CDD" id="cd04080">
    <property type="entry name" value="CBM6_cellulase-like"/>
    <property type="match status" value="1"/>
</dbReference>
<dbReference type="Gene3D" id="2.60.40.1080">
    <property type="match status" value="2"/>
</dbReference>
<keyword evidence="4" id="KW-1185">Reference proteome</keyword>
<dbReference type="SUPFAM" id="SSF49373">
    <property type="entry name" value="Invasin/intimin cell-adhesion fragments"/>
    <property type="match status" value="2"/>
</dbReference>
<dbReference type="InterPro" id="IPR003343">
    <property type="entry name" value="Big_2"/>
</dbReference>
<reference evidence="3" key="1">
    <citation type="journal article" date="2014" name="Int. J. Syst. Evol. Microbiol.">
        <title>Complete genome sequence of Corynebacterium casei LMG S-19264T (=DSM 44701T), isolated from a smear-ripened cheese.</title>
        <authorList>
            <consortium name="US DOE Joint Genome Institute (JGI-PGF)"/>
            <person name="Walter F."/>
            <person name="Albersmeier A."/>
            <person name="Kalinowski J."/>
            <person name="Ruckert C."/>
        </authorList>
    </citation>
    <scope>NUCLEOTIDE SEQUENCE</scope>
    <source>
        <strain evidence="3">CGMCC 1.15966</strain>
    </source>
</reference>
<dbReference type="SMART" id="SM00606">
    <property type="entry name" value="CBD_IV"/>
    <property type="match status" value="1"/>
</dbReference>
<dbReference type="Proteomes" id="UP000614460">
    <property type="component" value="Unassembled WGS sequence"/>
</dbReference>
<dbReference type="Pfam" id="PF02368">
    <property type="entry name" value="Big_2"/>
    <property type="match status" value="2"/>
</dbReference>
<feature type="domain" description="CBM6" evidence="2">
    <location>
        <begin position="234"/>
        <end position="357"/>
    </location>
</feature>
<evidence type="ECO:0000313" key="4">
    <source>
        <dbReference type="Proteomes" id="UP000614460"/>
    </source>
</evidence>
<accession>A0A8H9G1M3</accession>
<evidence type="ECO:0000256" key="1">
    <source>
        <dbReference type="ARBA" id="ARBA00022729"/>
    </source>
</evidence>